<keyword evidence="3" id="KW-1185">Reference proteome</keyword>
<accession>A0A7X6D4A2</accession>
<dbReference type="CDD" id="cd12108">
    <property type="entry name" value="Hr-like"/>
    <property type="match status" value="1"/>
</dbReference>
<dbReference type="InterPro" id="IPR053206">
    <property type="entry name" value="Dimeric_xanthone_biosynth"/>
</dbReference>
<name>A0A7X6D4A2_9ACTN</name>
<evidence type="ECO:0000313" key="3">
    <source>
        <dbReference type="Proteomes" id="UP000578686"/>
    </source>
</evidence>
<organism evidence="2 3">
    <name type="scientific">Streptomyces lonarensis</name>
    <dbReference type="NCBI Taxonomy" id="700599"/>
    <lineage>
        <taxon>Bacteria</taxon>
        <taxon>Bacillati</taxon>
        <taxon>Actinomycetota</taxon>
        <taxon>Actinomycetes</taxon>
        <taxon>Kitasatosporales</taxon>
        <taxon>Streptomycetaceae</taxon>
        <taxon>Streptomyces</taxon>
    </lineage>
</organism>
<evidence type="ECO:0000259" key="1">
    <source>
        <dbReference type="Pfam" id="PF01814"/>
    </source>
</evidence>
<sequence length="157" mass="17647">MGEGERTRLIAWNIEMQRVHGRLREALLVVEESLDDDRPGTTTGVRDLLLYCRGFCGALSGHHRGEDTTLFPELSARHPELRETLARLAQDHSMIEYLLTQFEQAVRSSAPGPELARHLAGVSAVMESHFRYEERRLLGVLAALEWDADPGEVFGPL</sequence>
<dbReference type="Gene3D" id="1.20.120.520">
    <property type="entry name" value="nmb1532 protein domain like"/>
    <property type="match status" value="1"/>
</dbReference>
<dbReference type="Proteomes" id="UP000578686">
    <property type="component" value="Unassembled WGS sequence"/>
</dbReference>
<gene>
    <name evidence="2" type="ORF">HCN56_20555</name>
</gene>
<dbReference type="AlphaFoldDB" id="A0A7X6D4A2"/>
<comment type="caution">
    <text evidence="2">The sequence shown here is derived from an EMBL/GenBank/DDBJ whole genome shotgun (WGS) entry which is preliminary data.</text>
</comment>
<proteinExistence type="predicted"/>
<dbReference type="EMBL" id="JAAVJD010000214">
    <property type="protein sequence ID" value="NJQ07909.1"/>
    <property type="molecule type" value="Genomic_DNA"/>
</dbReference>
<dbReference type="Pfam" id="PF01814">
    <property type="entry name" value="Hemerythrin"/>
    <property type="match status" value="1"/>
</dbReference>
<protein>
    <submittedName>
        <fullName evidence="2">Hemerythrin domain-containing protein</fullName>
    </submittedName>
</protein>
<dbReference type="InterPro" id="IPR012312">
    <property type="entry name" value="Hemerythrin-like"/>
</dbReference>
<feature type="domain" description="Hemerythrin-like" evidence="1">
    <location>
        <begin position="16"/>
        <end position="139"/>
    </location>
</feature>
<reference evidence="2 3" key="1">
    <citation type="submission" date="2020-03" db="EMBL/GenBank/DDBJ databases">
        <title>Draft genome of Streptomyces sp. ventii, isolated from the Axial Seamount in the Pacific Ocean, and resequencing of the two type strains Streptomyces lonarensis strain NCL 716 and Streptomyces bohaiensis strain 11A07.</title>
        <authorList>
            <person name="Loughran R.M."/>
            <person name="Pfannmuller K.M."/>
            <person name="Wasson B.J."/>
            <person name="Deadmond M.C."/>
            <person name="Paddock B.E."/>
            <person name="Koyack M.J."/>
            <person name="Gallegos D.A."/>
            <person name="Mitchell E.A."/>
            <person name="Ushijima B."/>
            <person name="Saw J.H."/>
            <person name="Mcphail K.L."/>
            <person name="Videau P."/>
        </authorList>
    </citation>
    <scope>NUCLEOTIDE SEQUENCE [LARGE SCALE GENOMIC DNA]</scope>
    <source>
        <strain evidence="2 3">NCL716</strain>
    </source>
</reference>
<evidence type="ECO:0000313" key="2">
    <source>
        <dbReference type="EMBL" id="NJQ07909.1"/>
    </source>
</evidence>
<dbReference type="PANTHER" id="PTHR38048">
    <property type="entry name" value="EXPRESSED PROTEIN"/>
    <property type="match status" value="1"/>
</dbReference>
<dbReference type="PANTHER" id="PTHR38048:SF2">
    <property type="entry name" value="HEMERYTHRIN-LIKE DOMAIN-CONTAINING PROTEIN"/>
    <property type="match status" value="1"/>
</dbReference>